<comment type="caution">
    <text evidence="10">The sequence shown here is derived from an EMBL/GenBank/DDBJ whole genome shotgun (WGS) entry which is preliminary data.</text>
</comment>
<dbReference type="GO" id="GO:0140359">
    <property type="term" value="F:ABC-type transporter activity"/>
    <property type="evidence" value="ECO:0007669"/>
    <property type="project" value="InterPro"/>
</dbReference>
<dbReference type="RefSeq" id="WP_183355066.1">
    <property type="nucleotide sequence ID" value="NZ_BLXX01000007.1"/>
</dbReference>
<dbReference type="Pfam" id="PF12698">
    <property type="entry name" value="ABC2_membrane_3"/>
    <property type="match status" value="1"/>
</dbReference>
<keyword evidence="3" id="KW-0813">Transport</keyword>
<feature type="transmembrane region" description="Helical" evidence="8">
    <location>
        <begin position="183"/>
        <end position="206"/>
    </location>
</feature>
<gene>
    <name evidence="10" type="primary">ybhS</name>
    <name evidence="10" type="ORF">GMST_25840</name>
</gene>
<comment type="subcellular location">
    <subcellularLocation>
        <location evidence="1">Cell membrane</location>
        <topology evidence="1">Multi-pass membrane protein</topology>
    </subcellularLocation>
</comment>
<evidence type="ECO:0000256" key="1">
    <source>
        <dbReference type="ARBA" id="ARBA00004651"/>
    </source>
</evidence>
<keyword evidence="11" id="KW-1185">Reference proteome</keyword>
<proteinExistence type="inferred from homology"/>
<keyword evidence="7 8" id="KW-0472">Membrane</keyword>
<evidence type="ECO:0000256" key="7">
    <source>
        <dbReference type="ARBA" id="ARBA00023136"/>
    </source>
</evidence>
<dbReference type="Gene3D" id="3.40.1710.10">
    <property type="entry name" value="abc type-2 transporter like domain"/>
    <property type="match status" value="1"/>
</dbReference>
<evidence type="ECO:0000259" key="9">
    <source>
        <dbReference type="PROSITE" id="PS51012"/>
    </source>
</evidence>
<accession>A0A6V8MKU2</accession>
<reference evidence="11" key="1">
    <citation type="submission" date="2020-06" db="EMBL/GenBank/DDBJ databases">
        <title>Draft genomic sequence of Geomonas sp. Red330.</title>
        <authorList>
            <person name="Itoh H."/>
            <person name="Zhenxing X."/>
            <person name="Ushijima N."/>
            <person name="Masuda Y."/>
            <person name="Shiratori Y."/>
            <person name="Senoo K."/>
        </authorList>
    </citation>
    <scope>NUCLEOTIDE SEQUENCE [LARGE SCALE GENOMIC DNA]</scope>
    <source>
        <strain evidence="11">Red330</strain>
    </source>
</reference>
<keyword evidence="4" id="KW-1003">Cell membrane</keyword>
<evidence type="ECO:0000256" key="2">
    <source>
        <dbReference type="ARBA" id="ARBA00007783"/>
    </source>
</evidence>
<dbReference type="PROSITE" id="PS51012">
    <property type="entry name" value="ABC_TM2"/>
    <property type="match status" value="1"/>
</dbReference>
<dbReference type="EMBL" id="BLXX01000007">
    <property type="protein sequence ID" value="GFO60259.1"/>
    <property type="molecule type" value="Genomic_DNA"/>
</dbReference>
<organism evidence="10 11">
    <name type="scientific">Geomonas silvestris</name>
    <dbReference type="NCBI Taxonomy" id="2740184"/>
    <lineage>
        <taxon>Bacteria</taxon>
        <taxon>Pseudomonadati</taxon>
        <taxon>Thermodesulfobacteriota</taxon>
        <taxon>Desulfuromonadia</taxon>
        <taxon>Geobacterales</taxon>
        <taxon>Geobacteraceae</taxon>
        <taxon>Geomonas</taxon>
    </lineage>
</organism>
<feature type="transmembrane region" description="Helical" evidence="8">
    <location>
        <begin position="227"/>
        <end position="250"/>
    </location>
</feature>
<feature type="transmembrane region" description="Helical" evidence="8">
    <location>
        <begin position="21"/>
        <end position="42"/>
    </location>
</feature>
<evidence type="ECO:0000256" key="8">
    <source>
        <dbReference type="SAM" id="Phobius"/>
    </source>
</evidence>
<evidence type="ECO:0000256" key="3">
    <source>
        <dbReference type="ARBA" id="ARBA00022448"/>
    </source>
</evidence>
<feature type="transmembrane region" description="Helical" evidence="8">
    <location>
        <begin position="296"/>
        <end position="316"/>
    </location>
</feature>
<protein>
    <submittedName>
        <fullName evidence="10">Membrane protein</fullName>
    </submittedName>
</protein>
<keyword evidence="6 8" id="KW-1133">Transmembrane helix</keyword>
<dbReference type="InterPro" id="IPR047817">
    <property type="entry name" value="ABC2_TM_bact-type"/>
</dbReference>
<dbReference type="InterPro" id="IPR051449">
    <property type="entry name" value="ABC-2_transporter_component"/>
</dbReference>
<keyword evidence="5 8" id="KW-0812">Transmembrane</keyword>
<feature type="transmembrane region" description="Helical" evidence="8">
    <location>
        <begin position="355"/>
        <end position="373"/>
    </location>
</feature>
<evidence type="ECO:0000313" key="10">
    <source>
        <dbReference type="EMBL" id="GFO60259.1"/>
    </source>
</evidence>
<sequence>MKLKRVRAIAHKEFLHVLRDWRSLGIGIAIPVLMLFLFGYALTLDVDRVPLVVWDQSATPQSRTLVDAFNASRYFTMLPAVADYREVERAIASRRAEIALVIPVDFAGKVAAGRGAAVQAILDGSDSNVASFALGYAEEVVGGYSQKVTVELTRRLGLPAVSGALLKVEPRVWFNTDMESRNYIFPGLIAIVMMVIAALLTSLTFAREWEVGTMEQLIATPVTGGELILGKLIPYFAIGMFDLVLSVLVAEFVFRIPMRGELWLVFASSSIFMVGALSLGMLISIVTKSQFLASQIALVATMLPAFLLSGFVFPIANMPYPIQVFTHIITARYFVVLLRGIYLKGLGLGHLYGETLFLAAFAVLILALSHVKFKKKIV</sequence>
<comment type="similarity">
    <text evidence="2">Belongs to the ABC-2 integral membrane protein family.</text>
</comment>
<evidence type="ECO:0000256" key="5">
    <source>
        <dbReference type="ARBA" id="ARBA00022692"/>
    </source>
</evidence>
<name>A0A6V8MKU2_9BACT</name>
<dbReference type="PANTHER" id="PTHR30294">
    <property type="entry name" value="MEMBRANE COMPONENT OF ABC TRANSPORTER YHHJ-RELATED"/>
    <property type="match status" value="1"/>
</dbReference>
<dbReference type="GO" id="GO:0005886">
    <property type="term" value="C:plasma membrane"/>
    <property type="evidence" value="ECO:0007669"/>
    <property type="project" value="UniProtKB-SubCell"/>
</dbReference>
<evidence type="ECO:0000256" key="4">
    <source>
        <dbReference type="ARBA" id="ARBA00022475"/>
    </source>
</evidence>
<evidence type="ECO:0000313" key="11">
    <source>
        <dbReference type="Proteomes" id="UP000556026"/>
    </source>
</evidence>
<feature type="domain" description="ABC transmembrane type-2" evidence="9">
    <location>
        <begin position="150"/>
        <end position="376"/>
    </location>
</feature>
<feature type="transmembrane region" description="Helical" evidence="8">
    <location>
        <begin position="262"/>
        <end position="284"/>
    </location>
</feature>
<evidence type="ECO:0000256" key="6">
    <source>
        <dbReference type="ARBA" id="ARBA00022989"/>
    </source>
</evidence>
<dbReference type="PANTHER" id="PTHR30294:SF29">
    <property type="entry name" value="MULTIDRUG ABC TRANSPORTER PERMEASE YBHS-RELATED"/>
    <property type="match status" value="1"/>
</dbReference>
<dbReference type="Proteomes" id="UP000556026">
    <property type="component" value="Unassembled WGS sequence"/>
</dbReference>
<dbReference type="InterPro" id="IPR013525">
    <property type="entry name" value="ABC2_TM"/>
</dbReference>
<dbReference type="AlphaFoldDB" id="A0A6V8MKU2"/>